<dbReference type="EMBL" id="MUJZ01060195">
    <property type="protein sequence ID" value="OTF71598.1"/>
    <property type="molecule type" value="Genomic_DNA"/>
</dbReference>
<dbReference type="Proteomes" id="UP000194236">
    <property type="component" value="Unassembled WGS sequence"/>
</dbReference>
<evidence type="ECO:0000313" key="2">
    <source>
        <dbReference type="Proteomes" id="UP000194236"/>
    </source>
</evidence>
<gene>
    <name evidence="1" type="ORF">BLA29_008262</name>
</gene>
<dbReference type="AlphaFoldDB" id="A0A1Y3AUX6"/>
<comment type="caution">
    <text evidence="1">The sequence shown here is derived from an EMBL/GenBank/DDBJ whole genome shotgun (WGS) entry which is preliminary data.</text>
</comment>
<name>A0A1Y3AUX6_EURMA</name>
<sequence length="68" mass="7614">MTLLTYFFQAKHTQLPGGVGGDVSFNHNNDDDDNNNKIGRLLLWPKGIDTIIIGKNFLHTLGVYNIQV</sequence>
<keyword evidence="2" id="KW-1185">Reference proteome</keyword>
<proteinExistence type="predicted"/>
<evidence type="ECO:0000313" key="1">
    <source>
        <dbReference type="EMBL" id="OTF71598.1"/>
    </source>
</evidence>
<accession>A0A1Y3AUX6</accession>
<organism evidence="1 2">
    <name type="scientific">Euroglyphus maynei</name>
    <name type="common">Mayne's house dust mite</name>
    <dbReference type="NCBI Taxonomy" id="6958"/>
    <lineage>
        <taxon>Eukaryota</taxon>
        <taxon>Metazoa</taxon>
        <taxon>Ecdysozoa</taxon>
        <taxon>Arthropoda</taxon>
        <taxon>Chelicerata</taxon>
        <taxon>Arachnida</taxon>
        <taxon>Acari</taxon>
        <taxon>Acariformes</taxon>
        <taxon>Sarcoptiformes</taxon>
        <taxon>Astigmata</taxon>
        <taxon>Psoroptidia</taxon>
        <taxon>Analgoidea</taxon>
        <taxon>Pyroglyphidae</taxon>
        <taxon>Pyroglyphinae</taxon>
        <taxon>Euroglyphus</taxon>
    </lineage>
</organism>
<protein>
    <submittedName>
        <fullName evidence="1">Uncharacterized protein</fullName>
    </submittedName>
</protein>
<reference evidence="1 2" key="1">
    <citation type="submission" date="2017-03" db="EMBL/GenBank/DDBJ databases">
        <title>Genome Survey of Euroglyphus maynei.</title>
        <authorList>
            <person name="Arlian L.G."/>
            <person name="Morgan M.S."/>
            <person name="Rider S.D."/>
        </authorList>
    </citation>
    <scope>NUCLEOTIDE SEQUENCE [LARGE SCALE GENOMIC DNA]</scope>
    <source>
        <strain evidence="1">Arlian Lab</strain>
        <tissue evidence="1">Whole body</tissue>
    </source>
</reference>